<dbReference type="InParanoid" id="A0A2P5CQV1"/>
<evidence type="ECO:0000256" key="1">
    <source>
        <dbReference type="ARBA" id="ARBA00004167"/>
    </source>
</evidence>
<evidence type="ECO:0000313" key="8">
    <source>
        <dbReference type="EMBL" id="PON63376.1"/>
    </source>
</evidence>
<evidence type="ECO:0000256" key="4">
    <source>
        <dbReference type="ARBA" id="ARBA00022989"/>
    </source>
</evidence>
<feature type="domain" description="Malectin-like" evidence="7">
    <location>
        <begin position="29"/>
        <end position="206"/>
    </location>
</feature>
<evidence type="ECO:0000313" key="9">
    <source>
        <dbReference type="Proteomes" id="UP000237000"/>
    </source>
</evidence>
<keyword evidence="2" id="KW-0812">Transmembrane</keyword>
<dbReference type="GO" id="GO:0016020">
    <property type="term" value="C:membrane"/>
    <property type="evidence" value="ECO:0007669"/>
    <property type="project" value="UniProtKB-SubCell"/>
</dbReference>
<comment type="subcellular location">
    <subcellularLocation>
        <location evidence="1">Membrane</location>
        <topology evidence="1">Single-pass membrane protein</topology>
    </subcellularLocation>
</comment>
<dbReference type="InterPro" id="IPR024788">
    <property type="entry name" value="Malectin-like_Carb-bd_dom"/>
</dbReference>
<evidence type="ECO:0000256" key="6">
    <source>
        <dbReference type="SAM" id="SignalP"/>
    </source>
</evidence>
<keyword evidence="4" id="KW-1133">Transmembrane helix</keyword>
<dbReference type="AlphaFoldDB" id="A0A2P5CQV1"/>
<dbReference type="Pfam" id="PF12819">
    <property type="entry name" value="Malectin_like"/>
    <property type="match status" value="1"/>
</dbReference>
<dbReference type="EMBL" id="JXTC01000337">
    <property type="protein sequence ID" value="PON63376.1"/>
    <property type="molecule type" value="Genomic_DNA"/>
</dbReference>
<evidence type="ECO:0000256" key="3">
    <source>
        <dbReference type="ARBA" id="ARBA00022729"/>
    </source>
</evidence>
<gene>
    <name evidence="8" type="ORF">TorRG33x02_276200</name>
</gene>
<dbReference type="PANTHER" id="PTHR45631">
    <property type="entry name" value="OS07G0107800 PROTEIN-RELATED"/>
    <property type="match status" value="1"/>
</dbReference>
<dbReference type="PANTHER" id="PTHR45631:SF45">
    <property type="entry name" value="LEUCINE-RICH REPEAT (LRR) FAMILY PROTEIN"/>
    <property type="match status" value="1"/>
</dbReference>
<evidence type="ECO:0000256" key="5">
    <source>
        <dbReference type="ARBA" id="ARBA00023136"/>
    </source>
</evidence>
<keyword evidence="9" id="KW-1185">Reference proteome</keyword>
<dbReference type="OrthoDB" id="1394818at2759"/>
<feature type="chain" id="PRO_5015123927" evidence="6">
    <location>
        <begin position="21"/>
        <end position="210"/>
    </location>
</feature>
<accession>A0A2P5CQV1</accession>
<evidence type="ECO:0000256" key="2">
    <source>
        <dbReference type="ARBA" id="ARBA00022692"/>
    </source>
</evidence>
<dbReference type="Proteomes" id="UP000237000">
    <property type="component" value="Unassembled WGS sequence"/>
</dbReference>
<organism evidence="8 9">
    <name type="scientific">Trema orientale</name>
    <name type="common">Charcoal tree</name>
    <name type="synonym">Celtis orientalis</name>
    <dbReference type="NCBI Taxonomy" id="63057"/>
    <lineage>
        <taxon>Eukaryota</taxon>
        <taxon>Viridiplantae</taxon>
        <taxon>Streptophyta</taxon>
        <taxon>Embryophyta</taxon>
        <taxon>Tracheophyta</taxon>
        <taxon>Spermatophyta</taxon>
        <taxon>Magnoliopsida</taxon>
        <taxon>eudicotyledons</taxon>
        <taxon>Gunneridae</taxon>
        <taxon>Pentapetalae</taxon>
        <taxon>rosids</taxon>
        <taxon>fabids</taxon>
        <taxon>Rosales</taxon>
        <taxon>Cannabaceae</taxon>
        <taxon>Trema</taxon>
    </lineage>
</organism>
<comment type="caution">
    <text evidence="8">The sequence shown here is derived from an EMBL/GenBank/DDBJ whole genome shotgun (WGS) entry which is preliminary data.</text>
</comment>
<keyword evidence="5" id="KW-0472">Membrane</keyword>
<protein>
    <submittedName>
        <fullName evidence="8">Malectin-like carbohydrate-binding domain containing protein</fullName>
    </submittedName>
</protein>
<keyword evidence="3 6" id="KW-0732">Signal</keyword>
<reference evidence="9" key="1">
    <citation type="submission" date="2016-06" db="EMBL/GenBank/DDBJ databases">
        <title>Parallel loss of symbiosis genes in relatives of nitrogen-fixing non-legume Parasponia.</title>
        <authorList>
            <person name="Van Velzen R."/>
            <person name="Holmer R."/>
            <person name="Bu F."/>
            <person name="Rutten L."/>
            <person name="Van Zeijl A."/>
            <person name="Liu W."/>
            <person name="Santuari L."/>
            <person name="Cao Q."/>
            <person name="Sharma T."/>
            <person name="Shen D."/>
            <person name="Roswanjaya Y."/>
            <person name="Wardhani T."/>
            <person name="Kalhor M.S."/>
            <person name="Jansen J."/>
            <person name="Van den Hoogen J."/>
            <person name="Gungor B."/>
            <person name="Hartog M."/>
            <person name="Hontelez J."/>
            <person name="Verver J."/>
            <person name="Yang W.-C."/>
            <person name="Schijlen E."/>
            <person name="Repin R."/>
            <person name="Schilthuizen M."/>
            <person name="Schranz E."/>
            <person name="Heidstra R."/>
            <person name="Miyata K."/>
            <person name="Fedorova E."/>
            <person name="Kohlen W."/>
            <person name="Bisseling T."/>
            <person name="Smit S."/>
            <person name="Geurts R."/>
        </authorList>
    </citation>
    <scope>NUCLEOTIDE SEQUENCE [LARGE SCALE GENOMIC DNA]</scope>
    <source>
        <strain evidence="9">cv. RG33-2</strain>
    </source>
</reference>
<evidence type="ECO:0000259" key="7">
    <source>
        <dbReference type="Pfam" id="PF12819"/>
    </source>
</evidence>
<proteinExistence type="predicted"/>
<feature type="signal peptide" evidence="6">
    <location>
        <begin position="1"/>
        <end position="20"/>
    </location>
</feature>
<name>A0A2P5CQV1_TREOI</name>
<dbReference type="STRING" id="63057.A0A2P5CQV1"/>
<sequence length="210" mass="22818">MSLSIFLLWLVTIPVLFVLSQTTPTGYLLDCGAGQSPRGGATESGLGYVTDEGFIITGNITELEQKDLVPILATLRYFPDASARKFCYSIPVIKGAKYLVKTTYYYGGFDGGEKPPVFDQIVDGTKWGVVDTTDDYANGLSSYYEIVVLAMAKSLSVCLARNQNTKSSPFISALEVEYLEDSLYNATDFNKYALSTVARSSFGGDGEHIG</sequence>